<dbReference type="Pfam" id="PF03478">
    <property type="entry name" value="Beta-prop_KIB1-4"/>
    <property type="match status" value="1"/>
</dbReference>
<dbReference type="PANTHER" id="PTHR33110:SF71">
    <property type="entry name" value="F-BOX_KELCH-REPEAT PROTEIN"/>
    <property type="match status" value="1"/>
</dbReference>
<dbReference type="Pfam" id="PF12937">
    <property type="entry name" value="F-box-like"/>
    <property type="match status" value="1"/>
</dbReference>
<dbReference type="AlphaFoldDB" id="A0AAV9APF6"/>
<evidence type="ECO:0008006" key="5">
    <source>
        <dbReference type="Google" id="ProtNLM"/>
    </source>
</evidence>
<dbReference type="InterPro" id="IPR005174">
    <property type="entry name" value="KIB1-4_b-propeller"/>
</dbReference>
<dbReference type="InterPro" id="IPR001810">
    <property type="entry name" value="F-box_dom"/>
</dbReference>
<reference evidence="3" key="2">
    <citation type="submission" date="2023-06" db="EMBL/GenBank/DDBJ databases">
        <authorList>
            <person name="Ma L."/>
            <person name="Liu K.-W."/>
            <person name="Li Z."/>
            <person name="Hsiao Y.-Y."/>
            <person name="Qi Y."/>
            <person name="Fu T."/>
            <person name="Tang G."/>
            <person name="Zhang D."/>
            <person name="Sun W.-H."/>
            <person name="Liu D.-K."/>
            <person name="Li Y."/>
            <person name="Chen G.-Z."/>
            <person name="Liu X.-D."/>
            <person name="Liao X.-Y."/>
            <person name="Jiang Y.-T."/>
            <person name="Yu X."/>
            <person name="Hao Y."/>
            <person name="Huang J."/>
            <person name="Zhao X.-W."/>
            <person name="Ke S."/>
            <person name="Chen Y.-Y."/>
            <person name="Wu W.-L."/>
            <person name="Hsu J.-L."/>
            <person name="Lin Y.-F."/>
            <person name="Huang M.-D."/>
            <person name="Li C.-Y."/>
            <person name="Huang L."/>
            <person name="Wang Z.-W."/>
            <person name="Zhao X."/>
            <person name="Zhong W.-Y."/>
            <person name="Peng D.-H."/>
            <person name="Ahmad S."/>
            <person name="Lan S."/>
            <person name="Zhang J.-S."/>
            <person name="Tsai W.-C."/>
            <person name="Van De Peer Y."/>
            <person name="Liu Z.-J."/>
        </authorList>
    </citation>
    <scope>NUCLEOTIDE SEQUENCE</scope>
    <source>
        <strain evidence="3">SCP</strain>
        <tissue evidence="3">Leaves</tissue>
    </source>
</reference>
<keyword evidence="4" id="KW-1185">Reference proteome</keyword>
<dbReference type="PANTHER" id="PTHR33110">
    <property type="entry name" value="F-BOX/KELCH-REPEAT PROTEIN-RELATED"/>
    <property type="match status" value="1"/>
</dbReference>
<organism evidence="3 4">
    <name type="scientific">Acorus gramineus</name>
    <name type="common">Dwarf sweet flag</name>
    <dbReference type="NCBI Taxonomy" id="55184"/>
    <lineage>
        <taxon>Eukaryota</taxon>
        <taxon>Viridiplantae</taxon>
        <taxon>Streptophyta</taxon>
        <taxon>Embryophyta</taxon>
        <taxon>Tracheophyta</taxon>
        <taxon>Spermatophyta</taxon>
        <taxon>Magnoliopsida</taxon>
        <taxon>Liliopsida</taxon>
        <taxon>Acoraceae</taxon>
        <taxon>Acorus</taxon>
    </lineage>
</organism>
<sequence length="410" mass="46871">MLERSVHGHCSVVTKSSQPLQDKNNNEIISVVTKSNQLLQDGKQYEISSVATKSKQPLHNGELQDAGVRELPNWCDLPDLVLLSILKRLTSLGDFFAFGRVCKGWRLVSEFMKREYMATQPPLLCGSTSHRDFYSWKEEKLYKKDQPALKGGMILGFSHGFLILLHESDQRFISLVNPVRVEIMANFPLLPECLNSRYVLSHASLMSPPTSPDCLLLLSDLNFIFLCRPGDLKWAVYPRDYGRSVILCEIFFKGKVYALNDRGHILIYDPSHPPKFTFLRAKNNLLSDSICRSSTRLADCGGELFAIQCFEYSNRRKKVKFVVHRFDFMTCEWVRLNNLGNNVLFLDSCRGAFWDDADNWGGSGNCIYYLPNTSNEEKFSVFHMKGGRVEDIFYPGPCFSSCWVFPRLCC</sequence>
<evidence type="ECO:0000313" key="3">
    <source>
        <dbReference type="EMBL" id="KAK1266059.1"/>
    </source>
</evidence>
<name>A0AAV9APF6_ACOGR</name>
<accession>A0AAV9APF6</accession>
<dbReference type="SUPFAM" id="SSF81383">
    <property type="entry name" value="F-box domain"/>
    <property type="match status" value="1"/>
</dbReference>
<evidence type="ECO:0000259" key="2">
    <source>
        <dbReference type="Pfam" id="PF12937"/>
    </source>
</evidence>
<dbReference type="InterPro" id="IPR036047">
    <property type="entry name" value="F-box-like_dom_sf"/>
</dbReference>
<dbReference type="Proteomes" id="UP001179952">
    <property type="component" value="Unassembled WGS sequence"/>
</dbReference>
<feature type="domain" description="KIB1-4 beta-propeller" evidence="1">
    <location>
        <begin position="133"/>
        <end position="382"/>
    </location>
</feature>
<reference evidence="3" key="1">
    <citation type="journal article" date="2023" name="Nat. Commun.">
        <title>Diploid and tetraploid genomes of Acorus and the evolution of monocots.</title>
        <authorList>
            <person name="Ma L."/>
            <person name="Liu K.W."/>
            <person name="Li Z."/>
            <person name="Hsiao Y.Y."/>
            <person name="Qi Y."/>
            <person name="Fu T."/>
            <person name="Tang G.D."/>
            <person name="Zhang D."/>
            <person name="Sun W.H."/>
            <person name="Liu D.K."/>
            <person name="Li Y."/>
            <person name="Chen G.Z."/>
            <person name="Liu X.D."/>
            <person name="Liao X.Y."/>
            <person name="Jiang Y.T."/>
            <person name="Yu X."/>
            <person name="Hao Y."/>
            <person name="Huang J."/>
            <person name="Zhao X.W."/>
            <person name="Ke S."/>
            <person name="Chen Y.Y."/>
            <person name="Wu W.L."/>
            <person name="Hsu J.L."/>
            <person name="Lin Y.F."/>
            <person name="Huang M.D."/>
            <person name="Li C.Y."/>
            <person name="Huang L."/>
            <person name="Wang Z.W."/>
            <person name="Zhao X."/>
            <person name="Zhong W.Y."/>
            <person name="Peng D.H."/>
            <person name="Ahmad S."/>
            <person name="Lan S."/>
            <person name="Zhang J.S."/>
            <person name="Tsai W.C."/>
            <person name="Van de Peer Y."/>
            <person name="Liu Z.J."/>
        </authorList>
    </citation>
    <scope>NUCLEOTIDE SEQUENCE</scope>
    <source>
        <strain evidence="3">SCP</strain>
    </source>
</reference>
<evidence type="ECO:0000313" key="4">
    <source>
        <dbReference type="Proteomes" id="UP001179952"/>
    </source>
</evidence>
<evidence type="ECO:0000259" key="1">
    <source>
        <dbReference type="Pfam" id="PF03478"/>
    </source>
</evidence>
<gene>
    <name evidence="3" type="ORF">QJS04_geneDACA019310</name>
</gene>
<dbReference type="EMBL" id="JAUJYN010000007">
    <property type="protein sequence ID" value="KAK1266059.1"/>
    <property type="molecule type" value="Genomic_DNA"/>
</dbReference>
<feature type="domain" description="F-box" evidence="2">
    <location>
        <begin position="74"/>
        <end position="108"/>
    </location>
</feature>
<protein>
    <recommendedName>
        <fullName evidence="5">F-box domain-containing protein</fullName>
    </recommendedName>
</protein>
<dbReference type="Gene3D" id="1.20.1280.50">
    <property type="match status" value="1"/>
</dbReference>
<proteinExistence type="predicted"/>
<comment type="caution">
    <text evidence="3">The sequence shown here is derived from an EMBL/GenBank/DDBJ whole genome shotgun (WGS) entry which is preliminary data.</text>
</comment>